<organism evidence="15">
    <name type="scientific">marine metagenome</name>
    <dbReference type="NCBI Taxonomy" id="408172"/>
    <lineage>
        <taxon>unclassified sequences</taxon>
        <taxon>metagenomes</taxon>
        <taxon>ecological metagenomes</taxon>
    </lineage>
</organism>
<dbReference type="EMBL" id="UINC01058536">
    <property type="protein sequence ID" value="SVB80908.1"/>
    <property type="molecule type" value="Genomic_DNA"/>
</dbReference>
<dbReference type="GO" id="GO:0046872">
    <property type="term" value="F:metal ion binding"/>
    <property type="evidence" value="ECO:0007669"/>
    <property type="project" value="UniProtKB-KW"/>
</dbReference>
<evidence type="ECO:0000313" key="15">
    <source>
        <dbReference type="EMBL" id="SVB80908.1"/>
    </source>
</evidence>
<dbReference type="NCBIfam" id="TIGR00052">
    <property type="entry name" value="nudix-type nucleoside diphosphatase, YffH/AdpP family"/>
    <property type="match status" value="1"/>
</dbReference>
<dbReference type="EC" id="3.6.1.13" evidence="3"/>
<dbReference type="InterPro" id="IPR015797">
    <property type="entry name" value="NUDIX_hydrolase-like_dom_sf"/>
</dbReference>
<name>A0A382H0T6_9ZZZZ</name>
<evidence type="ECO:0000256" key="1">
    <source>
        <dbReference type="ARBA" id="ARBA00001946"/>
    </source>
</evidence>
<evidence type="ECO:0000256" key="10">
    <source>
        <dbReference type="ARBA" id="ARBA00030308"/>
    </source>
</evidence>
<dbReference type="PANTHER" id="PTHR11839:SF5">
    <property type="entry name" value="ADP-RIBOSE PYROPHOSPHATASE"/>
    <property type="match status" value="1"/>
</dbReference>
<comment type="cofactor">
    <cofactor evidence="1">
        <name>Mg(2+)</name>
        <dbReference type="ChEBI" id="CHEBI:18420"/>
    </cofactor>
</comment>
<evidence type="ECO:0000256" key="6">
    <source>
        <dbReference type="ARBA" id="ARBA00022801"/>
    </source>
</evidence>
<feature type="domain" description="Nudix hydrolase" evidence="14">
    <location>
        <begin position="44"/>
        <end position="182"/>
    </location>
</feature>
<evidence type="ECO:0000256" key="4">
    <source>
        <dbReference type="ARBA" id="ARBA00013297"/>
    </source>
</evidence>
<dbReference type="GO" id="GO:0006753">
    <property type="term" value="P:nucleoside phosphate metabolic process"/>
    <property type="evidence" value="ECO:0007669"/>
    <property type="project" value="TreeGrafter"/>
</dbReference>
<dbReference type="GO" id="GO:0019144">
    <property type="term" value="F:ADP-sugar diphosphatase activity"/>
    <property type="evidence" value="ECO:0007669"/>
    <property type="project" value="TreeGrafter"/>
</dbReference>
<dbReference type="InterPro" id="IPR000086">
    <property type="entry name" value="NUDIX_hydrolase_dom"/>
</dbReference>
<evidence type="ECO:0000259" key="14">
    <source>
        <dbReference type="PROSITE" id="PS51462"/>
    </source>
</evidence>
<keyword evidence="6" id="KW-0378">Hydrolase</keyword>
<evidence type="ECO:0000256" key="5">
    <source>
        <dbReference type="ARBA" id="ARBA00022723"/>
    </source>
</evidence>
<proteinExistence type="inferred from homology"/>
<dbReference type="PANTHER" id="PTHR11839">
    <property type="entry name" value="UDP/ADP-SUGAR PYROPHOSPHATASE"/>
    <property type="match status" value="1"/>
</dbReference>
<evidence type="ECO:0000256" key="8">
    <source>
        <dbReference type="ARBA" id="ARBA00025164"/>
    </source>
</evidence>
<comment type="catalytic activity">
    <reaction evidence="12">
        <text>ADP-D-ribose + H2O = D-ribose 5-phosphate + AMP + 2 H(+)</text>
        <dbReference type="Rhea" id="RHEA:10412"/>
        <dbReference type="ChEBI" id="CHEBI:15377"/>
        <dbReference type="ChEBI" id="CHEBI:15378"/>
        <dbReference type="ChEBI" id="CHEBI:57967"/>
        <dbReference type="ChEBI" id="CHEBI:78346"/>
        <dbReference type="ChEBI" id="CHEBI:456215"/>
        <dbReference type="EC" id="3.6.1.13"/>
    </reaction>
</comment>
<comment type="similarity">
    <text evidence="2">Belongs to the Nudix hydrolase family. NudF subfamily.</text>
</comment>
<dbReference type="PROSITE" id="PS51462">
    <property type="entry name" value="NUDIX"/>
    <property type="match status" value="1"/>
</dbReference>
<dbReference type="InterPro" id="IPR004385">
    <property type="entry name" value="NDP_pyrophosphatase"/>
</dbReference>
<evidence type="ECO:0000256" key="11">
    <source>
        <dbReference type="ARBA" id="ARBA00033056"/>
    </source>
</evidence>
<keyword evidence="13" id="KW-0812">Transmembrane</keyword>
<dbReference type="SUPFAM" id="SSF55811">
    <property type="entry name" value="Nudix"/>
    <property type="match status" value="1"/>
</dbReference>
<dbReference type="GO" id="GO:0005829">
    <property type="term" value="C:cytosol"/>
    <property type="evidence" value="ECO:0007669"/>
    <property type="project" value="TreeGrafter"/>
</dbReference>
<dbReference type="GO" id="GO:0047631">
    <property type="term" value="F:ADP-ribose diphosphatase activity"/>
    <property type="evidence" value="ECO:0007669"/>
    <property type="project" value="UniProtKB-EC"/>
</dbReference>
<reference evidence="15" key="1">
    <citation type="submission" date="2018-05" db="EMBL/GenBank/DDBJ databases">
        <authorList>
            <person name="Lanie J.A."/>
            <person name="Ng W.-L."/>
            <person name="Kazmierczak K.M."/>
            <person name="Andrzejewski T.M."/>
            <person name="Davidsen T.M."/>
            <person name="Wayne K.J."/>
            <person name="Tettelin H."/>
            <person name="Glass J.I."/>
            <person name="Rusch D."/>
            <person name="Podicherti R."/>
            <person name="Tsui H.-C.T."/>
            <person name="Winkler M.E."/>
        </authorList>
    </citation>
    <scope>NUCLEOTIDE SEQUENCE</scope>
</reference>
<protein>
    <recommendedName>
        <fullName evidence="4">ADP-ribose pyrophosphatase</fullName>
        <ecNumber evidence="3">3.6.1.13</ecNumber>
    </recommendedName>
    <alternativeName>
        <fullName evidence="9">ADP-ribose diphosphatase</fullName>
    </alternativeName>
    <alternativeName>
        <fullName evidence="11">ADP-ribose phosphohydrolase</fullName>
    </alternativeName>
    <alternativeName>
        <fullName evidence="10">Adenosine diphosphoribose pyrophosphatase</fullName>
    </alternativeName>
</protein>
<dbReference type="Pfam" id="PF00293">
    <property type="entry name" value="NUDIX"/>
    <property type="match status" value="1"/>
</dbReference>
<evidence type="ECO:0000256" key="13">
    <source>
        <dbReference type="SAM" id="Phobius"/>
    </source>
</evidence>
<accession>A0A382H0T6</accession>
<keyword evidence="5" id="KW-0479">Metal-binding</keyword>
<dbReference type="Gene3D" id="3.90.79.10">
    <property type="entry name" value="Nucleoside Triphosphate Pyrophosphohydrolase"/>
    <property type="match status" value="1"/>
</dbReference>
<keyword evidence="13" id="KW-0472">Membrane</keyword>
<dbReference type="CDD" id="cd24155">
    <property type="entry name" value="NUDIX_ADPRase"/>
    <property type="match status" value="1"/>
</dbReference>
<sequence length="193" mass="22565">MKPKFKIMNKKNLYKGFFEMNELNFIHQRHDGTWSKELKREIFSGAQVSTLLPYDPIKKEILLIQQFRAGIISRHEESYLYEIVAGIIDKNENPEETAKRECLEETGCKVKKIIPIQTYFPAPGSSESFYYLYLGEIESFEGSRIKGLEKEGEDILVSSFKVNEVRKMLDNNIILNGLTLIALQWFFLNYYKS</sequence>
<dbReference type="GO" id="GO:0019693">
    <property type="term" value="P:ribose phosphate metabolic process"/>
    <property type="evidence" value="ECO:0007669"/>
    <property type="project" value="TreeGrafter"/>
</dbReference>
<evidence type="ECO:0000256" key="2">
    <source>
        <dbReference type="ARBA" id="ARBA00007482"/>
    </source>
</evidence>
<keyword evidence="13" id="KW-1133">Transmembrane helix</keyword>
<evidence type="ECO:0000256" key="3">
    <source>
        <dbReference type="ARBA" id="ARBA00012453"/>
    </source>
</evidence>
<keyword evidence="7" id="KW-0460">Magnesium</keyword>
<gene>
    <name evidence="15" type="ORF">METZ01_LOCUS233762</name>
</gene>
<evidence type="ECO:0000256" key="7">
    <source>
        <dbReference type="ARBA" id="ARBA00022842"/>
    </source>
</evidence>
<feature type="transmembrane region" description="Helical" evidence="13">
    <location>
        <begin position="173"/>
        <end position="191"/>
    </location>
</feature>
<comment type="function">
    <text evidence="8">Acts on ADP-mannose and ADP-glucose as well as ADP-ribose. Prevents glycogen biosynthesis. The reaction catalyzed by this enzyme is a limiting step of the gluconeogenic process.</text>
</comment>
<evidence type="ECO:0000256" key="12">
    <source>
        <dbReference type="ARBA" id="ARBA00049546"/>
    </source>
</evidence>
<evidence type="ECO:0000256" key="9">
    <source>
        <dbReference type="ARBA" id="ARBA00030162"/>
    </source>
</evidence>
<dbReference type="AlphaFoldDB" id="A0A382H0T6"/>